<accession>A0ACD1AEL0</accession>
<dbReference type="Proteomes" id="UP000594014">
    <property type="component" value="Chromosome"/>
</dbReference>
<keyword evidence="2" id="KW-1185">Reference proteome</keyword>
<evidence type="ECO:0000313" key="1">
    <source>
        <dbReference type="EMBL" id="QOX64943.1"/>
    </source>
</evidence>
<reference evidence="1" key="1">
    <citation type="submission" date="2019-08" db="EMBL/GenBank/DDBJ databases">
        <title>Genome sequence of Clostridiales bacterium MT110.</title>
        <authorList>
            <person name="Cao J."/>
        </authorList>
    </citation>
    <scope>NUCLEOTIDE SEQUENCE</scope>
    <source>
        <strain evidence="1">MT110</strain>
    </source>
</reference>
<evidence type="ECO:0000313" key="2">
    <source>
        <dbReference type="Proteomes" id="UP000594014"/>
    </source>
</evidence>
<sequence>MEMTRYQQVPIISYGYMNLRDDMRLLMTQLAYLSQSYMVSSFSGYGNSEAVARKLYGLPLKFKAKAELIFGIPLGEELVTLLSLYVVHLQSLVNALIQNDLAAAEYSAQQLCQNGNDISAYYARINPFWDEDQWRNLQNTYCQTLVEEAYALKAGDFERELDVFDRLLFHALQMGDYLADGIIQYLTVAKGASSQGWS</sequence>
<gene>
    <name evidence="1" type="ORF">FRZ06_17115</name>
</gene>
<dbReference type="EMBL" id="CP042469">
    <property type="protein sequence ID" value="QOX64943.1"/>
    <property type="molecule type" value="Genomic_DNA"/>
</dbReference>
<name>A0ACD1AEL0_9FIRM</name>
<protein>
    <submittedName>
        <fullName evidence="1">Uncharacterized protein</fullName>
    </submittedName>
</protein>
<organism evidence="1 2">
    <name type="scientific">Anoxybacterium hadale</name>
    <dbReference type="NCBI Taxonomy" id="3408580"/>
    <lineage>
        <taxon>Bacteria</taxon>
        <taxon>Bacillati</taxon>
        <taxon>Bacillota</taxon>
        <taxon>Clostridia</taxon>
        <taxon>Peptostreptococcales</taxon>
        <taxon>Anaerovoracaceae</taxon>
        <taxon>Anoxybacterium</taxon>
    </lineage>
</organism>
<proteinExistence type="predicted"/>